<feature type="transmembrane region" description="Helical" evidence="1">
    <location>
        <begin position="55"/>
        <end position="74"/>
    </location>
</feature>
<dbReference type="AlphaFoldDB" id="A0A151CD51"/>
<comment type="caution">
    <text evidence="4">The sequence shown here is derived from an EMBL/GenBank/DDBJ whole genome shotgun (WGS) entry which is preliminary data.</text>
</comment>
<dbReference type="PANTHER" id="PTHR10050">
    <property type="entry name" value="DOLICHYL-PHOSPHATE-MANNOSE--PROTEIN MANNOSYLTRANSFERASE"/>
    <property type="match status" value="1"/>
</dbReference>
<name>A0A151CD51_9BACT</name>
<dbReference type="InterPro" id="IPR038731">
    <property type="entry name" value="RgtA/B/C-like"/>
</dbReference>
<protein>
    <recommendedName>
        <fullName evidence="1">Polyprenol-phosphate-mannose--protein mannosyltransferase</fullName>
        <ecNumber evidence="1">2.4.1.-</ecNumber>
    </recommendedName>
</protein>
<evidence type="ECO:0000259" key="2">
    <source>
        <dbReference type="Pfam" id="PF13231"/>
    </source>
</evidence>
<dbReference type="GO" id="GO:0005886">
    <property type="term" value="C:plasma membrane"/>
    <property type="evidence" value="ECO:0007669"/>
    <property type="project" value="UniProtKB-SubCell"/>
</dbReference>
<dbReference type="EC" id="2.4.1.-" evidence="1"/>
<comment type="similarity">
    <text evidence="1">Belongs to the glycosyltransferase 39 family.</text>
</comment>
<dbReference type="Pfam" id="PF13231">
    <property type="entry name" value="PMT_2"/>
    <property type="match status" value="1"/>
</dbReference>
<sequence length="587" mass="69536">MKTNKPLFTMQVLSIVPPLLFIVIYVHSDYTYMAIAIILMVLIGINTYRYMKNIALIRYSLLLILVASFFIYAFNGLGSKETPQNYEVLHYKMYPVATFDFNRTVQIDQMCYYIGIDKKVQFSVEYLSEGTWKKFHTYKQKFPFSFRWKCVDKNVTTSKIKLHVTKNQMMLNEVRFSYRGKPVLYKTDKKYLNDEQNISIDTTYYGGMFFDEIYHSRTAYEIMHGINVYENTHPYLGKLLIIPGIELFGMTPFGWRITNVLFAGLFIVMMYYLAQHLFKKRLFAFSSAFLLTYSFMHLTQSRIGLIDTFGVFFVFVSYYFLYRFIKEQKLSILLWSGVFFGLASAVKWSAVFAVLGYMMIALYLLFSRYPLEKRFMGYRLLMYGVLAYGLVAGAVYLLSFFDIYLQTGSFQKIVDYQFSMYDYHTKLVSTHSYSSPWWSWPIDYRPMCYTREIHGTLFRSITAFGNPAIFWMGTVALFYLIYASVKKRTLESVFILLAFSGLYLPYIFVGRLMFIYHFYYAVPFMILAIIHMLKDAMVYFPKYRQHYFIYLAIVALLFLAYYPVLSGYEVPKVYVDYGLRWFPGWWL</sequence>
<evidence type="ECO:0000259" key="3">
    <source>
        <dbReference type="Pfam" id="PF16192"/>
    </source>
</evidence>
<gene>
    <name evidence="4" type="ORF">AS592_03920</name>
</gene>
<feature type="transmembrane region" description="Helical" evidence="1">
    <location>
        <begin position="253"/>
        <end position="274"/>
    </location>
</feature>
<keyword evidence="1" id="KW-0808">Transferase</keyword>
<dbReference type="Pfam" id="PF16192">
    <property type="entry name" value="PMT_4TMC"/>
    <property type="match status" value="1"/>
</dbReference>
<feature type="domain" description="Protein O-mannosyl-transferase C-terminal four TM" evidence="3">
    <location>
        <begin position="410"/>
        <end position="585"/>
    </location>
</feature>
<organism evidence="4 5">
    <name type="scientific">Sulfurovum riftiae</name>
    <dbReference type="NCBI Taxonomy" id="1630136"/>
    <lineage>
        <taxon>Bacteria</taxon>
        <taxon>Pseudomonadati</taxon>
        <taxon>Campylobacterota</taxon>
        <taxon>Epsilonproteobacteria</taxon>
        <taxon>Campylobacterales</taxon>
        <taxon>Sulfurovaceae</taxon>
        <taxon>Sulfurovum</taxon>
    </lineage>
</organism>
<dbReference type="InterPro" id="IPR032421">
    <property type="entry name" value="PMT_4TMC"/>
</dbReference>
<feature type="transmembrane region" description="Helical" evidence="1">
    <location>
        <begin position="352"/>
        <end position="371"/>
    </location>
</feature>
<dbReference type="InterPro" id="IPR027005">
    <property type="entry name" value="PMT-like"/>
</dbReference>
<keyword evidence="1" id="KW-1003">Cell membrane</keyword>
<feature type="transmembrane region" description="Helical" evidence="1">
    <location>
        <begin position="514"/>
        <end position="533"/>
    </location>
</feature>
<accession>A0A151CD51</accession>
<feature type="transmembrane region" description="Helical" evidence="1">
    <location>
        <begin position="32"/>
        <end position="48"/>
    </location>
</feature>
<feature type="transmembrane region" description="Helical" evidence="1">
    <location>
        <begin position="380"/>
        <end position="401"/>
    </location>
</feature>
<keyword evidence="5" id="KW-1185">Reference proteome</keyword>
<feature type="transmembrane region" description="Helical" evidence="1">
    <location>
        <begin position="468"/>
        <end position="485"/>
    </location>
</feature>
<dbReference type="EMBL" id="LNKT01000072">
    <property type="protein sequence ID" value="KYJ85470.1"/>
    <property type="molecule type" value="Genomic_DNA"/>
</dbReference>
<proteinExistence type="inferred from homology"/>
<feature type="transmembrane region" description="Helical" evidence="1">
    <location>
        <begin position="304"/>
        <end position="322"/>
    </location>
</feature>
<dbReference type="UniPathway" id="UPA00378"/>
<feature type="transmembrane region" description="Helical" evidence="1">
    <location>
        <begin position="492"/>
        <end position="508"/>
    </location>
</feature>
<keyword evidence="1" id="KW-0472">Membrane</keyword>
<comment type="pathway">
    <text evidence="1">Protein modification; protein glycosylation.</text>
</comment>
<dbReference type="GO" id="GO:0004169">
    <property type="term" value="F:dolichyl-phosphate-mannose-protein mannosyltransferase activity"/>
    <property type="evidence" value="ECO:0007669"/>
    <property type="project" value="UniProtKB-UniRule"/>
</dbReference>
<reference evidence="4 5" key="1">
    <citation type="submission" date="2015-11" db="EMBL/GenBank/DDBJ databases">
        <title>Draft genome of Sulfurovum riftiae 1812E, a member of the Epsilonproteobacteria isolated from the tube of the deep-sea hydrothermal vent tubewom Riftia pachyptila.</title>
        <authorList>
            <person name="Vetriani C."/>
            <person name="Giovannelli D."/>
        </authorList>
    </citation>
    <scope>NUCLEOTIDE SEQUENCE [LARGE SCALE GENOMIC DNA]</scope>
    <source>
        <strain evidence="4 5">1812E</strain>
    </source>
</reference>
<comment type="subcellular location">
    <subcellularLocation>
        <location evidence="1">Cell membrane</location>
    </subcellularLocation>
</comment>
<evidence type="ECO:0000313" key="5">
    <source>
        <dbReference type="Proteomes" id="UP000075359"/>
    </source>
</evidence>
<keyword evidence="1" id="KW-1133">Transmembrane helix</keyword>
<feature type="domain" description="Glycosyltransferase RgtA/B/C/D-like" evidence="2">
    <location>
        <begin position="233"/>
        <end position="377"/>
    </location>
</feature>
<dbReference type="RefSeq" id="WP_067332581.1">
    <property type="nucleotide sequence ID" value="NZ_LNKT01000072.1"/>
</dbReference>
<feature type="transmembrane region" description="Helical" evidence="1">
    <location>
        <begin position="545"/>
        <end position="564"/>
    </location>
</feature>
<feature type="transmembrane region" description="Helical" evidence="1">
    <location>
        <begin position="7"/>
        <end position="26"/>
    </location>
</feature>
<comment type="function">
    <text evidence="1">Protein O-mannosyltransferase that catalyzes the transfer of a single mannose residue from a polyprenol phospho-mannosyl lipidic donor to the hydroxyl group of selected serine and threonine residues in acceptor proteins.</text>
</comment>
<dbReference type="Proteomes" id="UP000075359">
    <property type="component" value="Unassembled WGS sequence"/>
</dbReference>
<keyword evidence="1" id="KW-0328">Glycosyltransferase</keyword>
<evidence type="ECO:0000313" key="4">
    <source>
        <dbReference type="EMBL" id="KYJ85470.1"/>
    </source>
</evidence>
<keyword evidence="1" id="KW-0812">Transmembrane</keyword>
<dbReference type="STRING" id="1630136.AS592_03920"/>
<evidence type="ECO:0000256" key="1">
    <source>
        <dbReference type="RuleBase" id="RU367007"/>
    </source>
</evidence>
<dbReference type="OrthoDB" id="9776737at2"/>